<dbReference type="InterPro" id="IPR002257">
    <property type="entry name" value="Flavin_mOase_5"/>
</dbReference>
<keyword evidence="12" id="KW-0256">Endoplasmic reticulum</keyword>
<dbReference type="FunFam" id="3.50.50.60:FF:000159">
    <property type="entry name" value="Dimethylaniline monooxygenase [N-oxide-forming]"/>
    <property type="match status" value="1"/>
</dbReference>
<dbReference type="Proteomes" id="UP001208570">
    <property type="component" value="Unassembled WGS sequence"/>
</dbReference>
<evidence type="ECO:0000256" key="36">
    <source>
        <dbReference type="ARBA" id="ARBA00047977"/>
    </source>
</evidence>
<organism evidence="45 46">
    <name type="scientific">Paralvinella palmiformis</name>
    <dbReference type="NCBI Taxonomy" id="53620"/>
    <lineage>
        <taxon>Eukaryota</taxon>
        <taxon>Metazoa</taxon>
        <taxon>Spiralia</taxon>
        <taxon>Lophotrochozoa</taxon>
        <taxon>Annelida</taxon>
        <taxon>Polychaeta</taxon>
        <taxon>Sedentaria</taxon>
        <taxon>Canalipalpata</taxon>
        <taxon>Terebellida</taxon>
        <taxon>Terebelliformia</taxon>
        <taxon>Alvinellidae</taxon>
        <taxon>Paralvinella</taxon>
    </lineage>
</organism>
<evidence type="ECO:0000256" key="37">
    <source>
        <dbReference type="ARBA" id="ARBA00048041"/>
    </source>
</evidence>
<dbReference type="Pfam" id="PF00743">
    <property type="entry name" value="FMO-like"/>
    <property type="match status" value="1"/>
</dbReference>
<evidence type="ECO:0000256" key="35">
    <source>
        <dbReference type="ARBA" id="ARBA00047864"/>
    </source>
</evidence>
<dbReference type="InterPro" id="IPR000960">
    <property type="entry name" value="Flavin_mOase"/>
</dbReference>
<dbReference type="GO" id="GO:0034899">
    <property type="term" value="F:trimethylamine monooxygenase activity"/>
    <property type="evidence" value="ECO:0007669"/>
    <property type="project" value="UniProtKB-EC"/>
</dbReference>
<keyword evidence="16 44" id="KW-1133">Transmembrane helix</keyword>
<evidence type="ECO:0000256" key="43">
    <source>
        <dbReference type="ARBA" id="ARBA00049475"/>
    </source>
</evidence>
<keyword evidence="14" id="KW-0492">Microsome</keyword>
<dbReference type="GO" id="GO:0006629">
    <property type="term" value="P:lipid metabolic process"/>
    <property type="evidence" value="ECO:0007669"/>
    <property type="project" value="UniProtKB-KW"/>
</dbReference>
<keyword evidence="20 44" id="KW-0472">Membrane</keyword>
<evidence type="ECO:0000256" key="26">
    <source>
        <dbReference type="ARBA" id="ARBA00034536"/>
    </source>
</evidence>
<keyword evidence="10" id="KW-0285">Flavoprotein</keyword>
<evidence type="ECO:0000256" key="23">
    <source>
        <dbReference type="ARBA" id="ARBA00033213"/>
    </source>
</evidence>
<dbReference type="InterPro" id="IPR036188">
    <property type="entry name" value="FAD/NAD-bd_sf"/>
</dbReference>
<evidence type="ECO:0000256" key="28">
    <source>
        <dbReference type="ARBA" id="ARBA00034561"/>
    </source>
</evidence>
<evidence type="ECO:0000256" key="17">
    <source>
        <dbReference type="ARBA" id="ARBA00023002"/>
    </source>
</evidence>
<evidence type="ECO:0000256" key="22">
    <source>
        <dbReference type="ARBA" id="ARBA00029728"/>
    </source>
</evidence>
<sequence>IPVEHLIMSKRIAIIGAGASGITAIKCCLEEDLEPVCYERSNHIGGLWYYTPDAVEGQGCVMKSTIINTNKEIMSYSDFPAPADCPVFMHNTKVLQYLLSYGKHFGVEKYVHLNHEVLNVKQADDFDKTGKWLLRVTDNNTQKSTDEVFDGVLVGTGHHADKLIPKFEGLESFKGKVIHTHDYKDHVGYEDKRVVIIGIGNSGGDVAVELSRITKQVCLSTRRGAWVVNRIGDNGCPIDMLVVKRILAWLKNMIPRSLMNTFIESKFNARFDHELYGLKPKHRIDSQHPMVNDDLPNRIASGTVKIKPDIKRIGPTSVEFTDGSVEDDIDAIILATGYKFGFPFIDHPALEVKDNVVNLYKYVFPPDIQPATLAVIGCIQPIGAVMPISEIQCRWATRVFKGLAALPSPQDMWVDVHKKQDEMRKRYISSPRHTIQIDLIEYMDEIGEEMGLNLFWKDPLLAWQLLFGPFATYQYRLMGPHQWDGAREATMTIWDRIAFGLSPKSKPKTSLPTFAYLFGVIILAVIIRWLIFALF</sequence>
<evidence type="ECO:0000256" key="25">
    <source>
        <dbReference type="ARBA" id="ARBA00034528"/>
    </source>
</evidence>
<dbReference type="EC" id="1.14.13.148" evidence="25"/>
<comment type="catalytic activity">
    <reaction evidence="42">
        <text>N,N-dimethylaniline + NADPH + O2 + H(+) = N,N-dimethylaniline N-oxide + NADP(+) + H2O</text>
        <dbReference type="Rhea" id="RHEA:24468"/>
        <dbReference type="ChEBI" id="CHEBI:15377"/>
        <dbReference type="ChEBI" id="CHEBI:15378"/>
        <dbReference type="ChEBI" id="CHEBI:15379"/>
        <dbReference type="ChEBI" id="CHEBI:16269"/>
        <dbReference type="ChEBI" id="CHEBI:17735"/>
        <dbReference type="ChEBI" id="CHEBI:57783"/>
        <dbReference type="ChEBI" id="CHEBI:58349"/>
        <dbReference type="EC" id="1.14.13.8"/>
    </reaction>
    <physiologicalReaction direction="left-to-right" evidence="42">
        <dbReference type="Rhea" id="RHEA:24469"/>
    </physiologicalReaction>
</comment>
<comment type="catalytic activity">
    <reaction evidence="40">
        <text>(2E)-geranial + NADPH + O2 + H(+) = (1E)-2,6-dimethylhepta-1,5-dien-1-yl formate + NADP(+) + H2O</text>
        <dbReference type="Rhea" id="RHEA:54860"/>
        <dbReference type="ChEBI" id="CHEBI:15377"/>
        <dbReference type="ChEBI" id="CHEBI:15378"/>
        <dbReference type="ChEBI" id="CHEBI:15379"/>
        <dbReference type="ChEBI" id="CHEBI:16980"/>
        <dbReference type="ChEBI" id="CHEBI:57783"/>
        <dbReference type="ChEBI" id="CHEBI:58349"/>
        <dbReference type="ChEBI" id="CHEBI:138375"/>
    </reaction>
    <physiologicalReaction direction="left-to-right" evidence="40">
        <dbReference type="Rhea" id="RHEA:54861"/>
    </physiologicalReaction>
</comment>
<evidence type="ECO:0000256" key="3">
    <source>
        <dbReference type="ARBA" id="ARBA00004524"/>
    </source>
</evidence>
<evidence type="ECO:0000256" key="38">
    <source>
        <dbReference type="ARBA" id="ARBA00048088"/>
    </source>
</evidence>
<dbReference type="InterPro" id="IPR020946">
    <property type="entry name" value="Flavin_mOase-like"/>
</dbReference>
<evidence type="ECO:0000256" key="42">
    <source>
        <dbReference type="ARBA" id="ARBA00049443"/>
    </source>
</evidence>
<dbReference type="GO" id="GO:0005789">
    <property type="term" value="C:endoplasmic reticulum membrane"/>
    <property type="evidence" value="ECO:0007669"/>
    <property type="project" value="UniProtKB-SubCell"/>
</dbReference>
<evidence type="ECO:0000256" key="33">
    <source>
        <dbReference type="ARBA" id="ARBA00047574"/>
    </source>
</evidence>
<dbReference type="GO" id="GO:0004499">
    <property type="term" value="F:N,N-dimethylaniline monooxygenase activity"/>
    <property type="evidence" value="ECO:0007669"/>
    <property type="project" value="InterPro"/>
</dbReference>
<gene>
    <name evidence="45" type="ORF">LSH36_877g00013</name>
</gene>
<evidence type="ECO:0000256" key="31">
    <source>
        <dbReference type="ARBA" id="ARBA00047338"/>
    </source>
</evidence>
<keyword evidence="15" id="KW-0521">NADP</keyword>
<dbReference type="PIRSF" id="PIRSF000332">
    <property type="entry name" value="FMO"/>
    <property type="match status" value="1"/>
</dbReference>
<comment type="catalytic activity">
    <reaction evidence="43">
        <text>octan-3-one + NADPH + O2 + H(+) = pentyl propanoate + NADP(+) + H2O</text>
        <dbReference type="Rhea" id="RHEA:54840"/>
        <dbReference type="ChEBI" id="CHEBI:15377"/>
        <dbReference type="ChEBI" id="CHEBI:15378"/>
        <dbReference type="ChEBI" id="CHEBI:15379"/>
        <dbReference type="ChEBI" id="CHEBI:57783"/>
        <dbReference type="ChEBI" id="CHEBI:58349"/>
        <dbReference type="ChEBI" id="CHEBI:80946"/>
        <dbReference type="ChEBI" id="CHEBI:87373"/>
    </reaction>
    <physiologicalReaction direction="left-to-right" evidence="43">
        <dbReference type="Rhea" id="RHEA:54841"/>
    </physiologicalReaction>
</comment>
<keyword evidence="13" id="KW-0274">FAD</keyword>
<evidence type="ECO:0000256" key="2">
    <source>
        <dbReference type="ARBA" id="ARBA00004389"/>
    </source>
</evidence>
<evidence type="ECO:0000256" key="41">
    <source>
        <dbReference type="ARBA" id="ARBA00048990"/>
    </source>
</evidence>
<comment type="catalytic activity">
    <reaction evidence="31">
        <text>hypotaurine + NADH + O2 + H(+) = taurine + NAD(+) + H2O</text>
        <dbReference type="Rhea" id="RHEA:74111"/>
        <dbReference type="ChEBI" id="CHEBI:15377"/>
        <dbReference type="ChEBI" id="CHEBI:15378"/>
        <dbReference type="ChEBI" id="CHEBI:15379"/>
        <dbReference type="ChEBI" id="CHEBI:57540"/>
        <dbReference type="ChEBI" id="CHEBI:57853"/>
        <dbReference type="ChEBI" id="CHEBI:57945"/>
        <dbReference type="ChEBI" id="CHEBI:507393"/>
        <dbReference type="EC" id="1.14.13.8"/>
    </reaction>
    <physiologicalReaction direction="left-to-right" evidence="31">
        <dbReference type="Rhea" id="RHEA:74112"/>
    </physiologicalReaction>
</comment>
<dbReference type="Gene3D" id="3.50.50.60">
    <property type="entry name" value="FAD/NAD(P)-binding domain"/>
    <property type="match status" value="1"/>
</dbReference>
<dbReference type="PRINTS" id="PR00370">
    <property type="entry name" value="FMOXYGENASE"/>
</dbReference>
<accession>A0AAD9IZC9</accession>
<comment type="catalytic activity">
    <reaction evidence="38">
        <text>trimethylamine + NADPH + O2 = trimethylamine N-oxide + NADP(+) + H2O</text>
        <dbReference type="Rhea" id="RHEA:31979"/>
        <dbReference type="ChEBI" id="CHEBI:15377"/>
        <dbReference type="ChEBI" id="CHEBI:15379"/>
        <dbReference type="ChEBI" id="CHEBI:15724"/>
        <dbReference type="ChEBI" id="CHEBI:57783"/>
        <dbReference type="ChEBI" id="CHEBI:58349"/>
        <dbReference type="ChEBI" id="CHEBI:58389"/>
        <dbReference type="EC" id="1.14.13.148"/>
    </reaction>
    <physiologicalReaction direction="left-to-right" evidence="38">
        <dbReference type="Rhea" id="RHEA:31980"/>
    </physiologicalReaction>
</comment>
<evidence type="ECO:0000256" key="32">
    <source>
        <dbReference type="ARBA" id="ARBA00047426"/>
    </source>
</evidence>
<dbReference type="GO" id="GO:0016174">
    <property type="term" value="F:NAD(P)H oxidase H2O2-forming activity"/>
    <property type="evidence" value="ECO:0007669"/>
    <property type="project" value="UniProtKB-EC"/>
</dbReference>
<comment type="subcellular location">
    <subcellularLocation>
        <location evidence="2">Endoplasmic reticulum membrane</location>
        <topology evidence="2">Single-pass membrane protein</topology>
    </subcellularLocation>
    <subcellularLocation>
        <location evidence="3">Microsome membrane</location>
    </subcellularLocation>
</comment>
<evidence type="ECO:0000256" key="12">
    <source>
        <dbReference type="ARBA" id="ARBA00022824"/>
    </source>
</evidence>
<dbReference type="EMBL" id="JAODUP010000877">
    <property type="protein sequence ID" value="KAK2143100.1"/>
    <property type="molecule type" value="Genomic_DNA"/>
</dbReference>
<evidence type="ECO:0000256" key="29">
    <source>
        <dbReference type="ARBA" id="ARBA00045722"/>
    </source>
</evidence>
<evidence type="ECO:0000256" key="20">
    <source>
        <dbReference type="ARBA" id="ARBA00023136"/>
    </source>
</evidence>
<comment type="catalytic activity">
    <reaction evidence="39">
        <text>octan-3-one + NADPH + O2 + H(+) = ethyl hexanoate + NADP(+) + H2O</text>
        <dbReference type="Rhea" id="RHEA:54856"/>
        <dbReference type="ChEBI" id="CHEBI:15377"/>
        <dbReference type="ChEBI" id="CHEBI:15378"/>
        <dbReference type="ChEBI" id="CHEBI:15379"/>
        <dbReference type="ChEBI" id="CHEBI:57783"/>
        <dbReference type="ChEBI" id="CHEBI:58349"/>
        <dbReference type="ChEBI" id="CHEBI:80946"/>
        <dbReference type="ChEBI" id="CHEBI:86055"/>
    </reaction>
    <physiologicalReaction direction="left-to-right" evidence="39">
        <dbReference type="Rhea" id="RHEA:54857"/>
    </physiologicalReaction>
</comment>
<evidence type="ECO:0000256" key="18">
    <source>
        <dbReference type="ARBA" id="ARBA00023033"/>
    </source>
</evidence>
<feature type="non-terminal residue" evidence="45">
    <location>
        <position position="535"/>
    </location>
</feature>
<evidence type="ECO:0000256" key="4">
    <source>
        <dbReference type="ARBA" id="ARBA00009183"/>
    </source>
</evidence>
<dbReference type="GO" id="GO:0050660">
    <property type="term" value="F:flavin adenine dinucleotide binding"/>
    <property type="evidence" value="ECO:0007669"/>
    <property type="project" value="InterPro"/>
</dbReference>
<evidence type="ECO:0000313" key="45">
    <source>
        <dbReference type="EMBL" id="KAK2143100.1"/>
    </source>
</evidence>
<dbReference type="PANTHER" id="PTHR23023">
    <property type="entry name" value="DIMETHYLANILINE MONOOXYGENASE"/>
    <property type="match status" value="1"/>
</dbReference>
<evidence type="ECO:0000256" key="30">
    <source>
        <dbReference type="ARBA" id="ARBA00045957"/>
    </source>
</evidence>
<dbReference type="AlphaFoldDB" id="A0AAD9IZC9"/>
<evidence type="ECO:0000256" key="6">
    <source>
        <dbReference type="ARBA" id="ARBA00012850"/>
    </source>
</evidence>
<dbReference type="PRINTS" id="PR01125">
    <property type="entry name" value="FMOXYGENASE5"/>
</dbReference>
<comment type="catalytic activity">
    <reaction evidence="34">
        <text>sulcatone + NADPH + O2 + H(+) = 4-methylpent-3-en-1-yl acetate + NADP(+) + H2O</text>
        <dbReference type="Rhea" id="RHEA:54864"/>
        <dbReference type="ChEBI" id="CHEBI:15377"/>
        <dbReference type="ChEBI" id="CHEBI:15378"/>
        <dbReference type="ChEBI" id="CHEBI:15379"/>
        <dbReference type="ChEBI" id="CHEBI:16310"/>
        <dbReference type="ChEBI" id="CHEBI:57783"/>
        <dbReference type="ChEBI" id="CHEBI:58349"/>
        <dbReference type="ChEBI" id="CHEBI:138373"/>
    </reaction>
    <physiologicalReaction direction="left-to-right" evidence="34">
        <dbReference type="Rhea" id="RHEA:54865"/>
    </physiologicalReaction>
</comment>
<evidence type="ECO:0000256" key="1">
    <source>
        <dbReference type="ARBA" id="ARBA00001974"/>
    </source>
</evidence>
<evidence type="ECO:0000256" key="10">
    <source>
        <dbReference type="ARBA" id="ARBA00022630"/>
    </source>
</evidence>
<evidence type="ECO:0000256" key="16">
    <source>
        <dbReference type="ARBA" id="ARBA00022989"/>
    </source>
</evidence>
<keyword evidence="8" id="KW-0488">Methylation</keyword>
<comment type="function">
    <text evidence="29">Acts as a Baeyer-Villiger monooxygenase on a broad range of substrates. Catalyzes the insertion of an oxygen atom into a carbon-carbon bond adjacent to a carbonyl, which converts ketones to esters. Active on diverse carbonyl compounds, whereas soft nucleophiles are mostly non- or poorly reactive. In contrast with other forms of FMO it is non- or poorly active on 'classical' substrates such as drugs, pesticides, and dietary components containing soft nucleophilic heteroatoms. Able to oxidize drug molecules bearing a carbonyl group on an aliphatic chain, such as nabumetone and pentoxifylline. Also, in the absence of substrates, shows slow but yet significant NADPH oxidase activity. Acts as a positive modulator of cholesterol biosynthesis as well as glucose homeostasis, promoting metabolic aging via pleiotropic effects.</text>
</comment>
<comment type="catalytic activity">
    <reaction evidence="32">
        <text>hexan-3-one + NADPH + O2 + H(+) = propyl propanoate + NADP(+) + H2O</text>
        <dbReference type="Rhea" id="RHEA:54848"/>
        <dbReference type="ChEBI" id="CHEBI:15377"/>
        <dbReference type="ChEBI" id="CHEBI:15378"/>
        <dbReference type="ChEBI" id="CHEBI:15379"/>
        <dbReference type="ChEBI" id="CHEBI:57783"/>
        <dbReference type="ChEBI" id="CHEBI:58349"/>
        <dbReference type="ChEBI" id="CHEBI:89828"/>
        <dbReference type="ChEBI" id="CHEBI:89891"/>
    </reaction>
    <physiologicalReaction direction="left-to-right" evidence="32">
        <dbReference type="Rhea" id="RHEA:54849"/>
    </physiologicalReaction>
</comment>
<protein>
    <recommendedName>
        <fullName evidence="26">Flavin-containing monooxygenase 1</fullName>
        <ecNumber evidence="25">1.14.13.148</ecNumber>
        <ecNumber evidence="6">1.14.13.8</ecNumber>
        <ecNumber evidence="5">1.6.3.1</ecNumber>
    </recommendedName>
    <alternativeName>
        <fullName evidence="28">Dimethylaniline monooxygenase [N-oxide-forming] 1</fullName>
    </alternativeName>
    <alternativeName>
        <fullName evidence="24">Dimethylaniline monooxygenase [N-oxide-forming] 5</fullName>
    </alternativeName>
    <alternativeName>
        <fullName evidence="21">Dimethylaniline oxidase 1</fullName>
    </alternativeName>
    <alternativeName>
        <fullName evidence="22">Dimethylaniline oxidase 5</fullName>
    </alternativeName>
    <alternativeName>
        <fullName evidence="7">Flavin-containing monooxygenase 5</fullName>
    </alternativeName>
    <alternativeName>
        <fullName evidence="23">NADPH oxidase</fullName>
    </alternativeName>
    <alternativeName>
        <fullName evidence="27">Trimethylamine monooxygenase</fullName>
    </alternativeName>
</protein>
<evidence type="ECO:0000256" key="24">
    <source>
        <dbReference type="ARBA" id="ARBA00033301"/>
    </source>
</evidence>
<dbReference type="EC" id="1.14.13.8" evidence="6"/>
<dbReference type="SUPFAM" id="SSF51905">
    <property type="entry name" value="FAD/NAD(P)-binding domain"/>
    <property type="match status" value="2"/>
</dbReference>
<comment type="similarity">
    <text evidence="4">Belongs to the FMO family.</text>
</comment>
<proteinExistence type="inferred from homology"/>
<evidence type="ECO:0000256" key="7">
    <source>
        <dbReference type="ARBA" id="ARBA00019213"/>
    </source>
</evidence>
<comment type="catalytic activity">
    <reaction evidence="33">
        <text>heptan-2-one + NADPH + O2 + H(+) = pentyl acetate + NADP(+) + H2O</text>
        <dbReference type="Rhea" id="RHEA:54836"/>
        <dbReference type="ChEBI" id="CHEBI:5672"/>
        <dbReference type="ChEBI" id="CHEBI:15377"/>
        <dbReference type="ChEBI" id="CHEBI:15378"/>
        <dbReference type="ChEBI" id="CHEBI:15379"/>
        <dbReference type="ChEBI" id="CHEBI:57783"/>
        <dbReference type="ChEBI" id="CHEBI:58349"/>
        <dbReference type="ChEBI" id="CHEBI:87362"/>
    </reaction>
    <physiologicalReaction direction="left-to-right" evidence="33">
        <dbReference type="Rhea" id="RHEA:54837"/>
    </physiologicalReaction>
</comment>
<evidence type="ECO:0000256" key="34">
    <source>
        <dbReference type="ARBA" id="ARBA00047855"/>
    </source>
</evidence>
<comment type="catalytic activity">
    <reaction evidence="35">
        <text>NADPH + O2 + H(+) = H2O2 + NADP(+)</text>
        <dbReference type="Rhea" id="RHEA:11260"/>
        <dbReference type="ChEBI" id="CHEBI:15378"/>
        <dbReference type="ChEBI" id="CHEBI:15379"/>
        <dbReference type="ChEBI" id="CHEBI:16240"/>
        <dbReference type="ChEBI" id="CHEBI:57783"/>
        <dbReference type="ChEBI" id="CHEBI:58349"/>
        <dbReference type="EC" id="1.6.3.1"/>
    </reaction>
    <physiologicalReaction direction="left-to-right" evidence="35">
        <dbReference type="Rhea" id="RHEA:11261"/>
    </physiologicalReaction>
</comment>
<comment type="caution">
    <text evidence="45">The sequence shown here is derived from an EMBL/GenBank/DDBJ whole genome shotgun (WGS) entry which is preliminary data.</text>
</comment>
<name>A0AAD9IZC9_9ANNE</name>
<comment type="catalytic activity">
    <reaction evidence="37">
        <text>hypotaurine + NADPH + O2 + H(+) = taurine + NADP(+) + H2O</text>
        <dbReference type="Rhea" id="RHEA:69819"/>
        <dbReference type="ChEBI" id="CHEBI:15377"/>
        <dbReference type="ChEBI" id="CHEBI:15378"/>
        <dbReference type="ChEBI" id="CHEBI:15379"/>
        <dbReference type="ChEBI" id="CHEBI:57783"/>
        <dbReference type="ChEBI" id="CHEBI:57853"/>
        <dbReference type="ChEBI" id="CHEBI:58349"/>
        <dbReference type="ChEBI" id="CHEBI:507393"/>
        <dbReference type="EC" id="1.14.13.8"/>
    </reaction>
    <physiologicalReaction direction="left-to-right" evidence="37">
        <dbReference type="Rhea" id="RHEA:69820"/>
    </physiologicalReaction>
</comment>
<comment type="catalytic activity">
    <reaction evidence="41">
        <text>heptan-4-one + NADPH + O2 + H(+) = propyl butanoate + NADP(+) + H2O</text>
        <dbReference type="Rhea" id="RHEA:54852"/>
        <dbReference type="ChEBI" id="CHEBI:15377"/>
        <dbReference type="ChEBI" id="CHEBI:15378"/>
        <dbReference type="ChEBI" id="CHEBI:15379"/>
        <dbReference type="ChEBI" id="CHEBI:57783"/>
        <dbReference type="ChEBI" id="CHEBI:58349"/>
        <dbReference type="ChEBI" id="CHEBI:89484"/>
        <dbReference type="ChEBI" id="CHEBI:89719"/>
    </reaction>
    <physiologicalReaction direction="left-to-right" evidence="41">
        <dbReference type="Rhea" id="RHEA:54853"/>
    </physiologicalReaction>
</comment>
<evidence type="ECO:0000256" key="15">
    <source>
        <dbReference type="ARBA" id="ARBA00022857"/>
    </source>
</evidence>
<comment type="catalytic activity">
    <reaction evidence="36">
        <text>hexan-3-one + NADPH + O2 + H(+) = ethyl butanoate + NADP(+) + H2O</text>
        <dbReference type="Rhea" id="RHEA:54844"/>
        <dbReference type="ChEBI" id="CHEBI:15377"/>
        <dbReference type="ChEBI" id="CHEBI:15378"/>
        <dbReference type="ChEBI" id="CHEBI:15379"/>
        <dbReference type="ChEBI" id="CHEBI:57783"/>
        <dbReference type="ChEBI" id="CHEBI:58349"/>
        <dbReference type="ChEBI" id="CHEBI:88764"/>
        <dbReference type="ChEBI" id="CHEBI:89891"/>
    </reaction>
    <physiologicalReaction direction="left-to-right" evidence="36">
        <dbReference type="Rhea" id="RHEA:54845"/>
    </physiologicalReaction>
</comment>
<reference evidence="45" key="1">
    <citation type="journal article" date="2023" name="Mol. Biol. Evol.">
        <title>Third-Generation Sequencing Reveals the Adaptive Role of the Epigenome in Three Deep-Sea Polychaetes.</title>
        <authorList>
            <person name="Perez M."/>
            <person name="Aroh O."/>
            <person name="Sun Y."/>
            <person name="Lan Y."/>
            <person name="Juniper S.K."/>
            <person name="Young C.R."/>
            <person name="Angers B."/>
            <person name="Qian P.Y."/>
        </authorList>
    </citation>
    <scope>NUCLEOTIDE SEQUENCE</scope>
    <source>
        <strain evidence="45">P08H-3</strain>
    </source>
</reference>
<keyword evidence="46" id="KW-1185">Reference proteome</keyword>
<keyword evidence="18" id="KW-0503">Monooxygenase</keyword>
<dbReference type="InterPro" id="IPR050346">
    <property type="entry name" value="FMO-like"/>
</dbReference>
<evidence type="ECO:0000256" key="11">
    <source>
        <dbReference type="ARBA" id="ARBA00022692"/>
    </source>
</evidence>
<evidence type="ECO:0000313" key="46">
    <source>
        <dbReference type="Proteomes" id="UP001208570"/>
    </source>
</evidence>
<evidence type="ECO:0000256" key="44">
    <source>
        <dbReference type="SAM" id="Phobius"/>
    </source>
</evidence>
<evidence type="ECO:0000256" key="5">
    <source>
        <dbReference type="ARBA" id="ARBA00012698"/>
    </source>
</evidence>
<evidence type="ECO:0000256" key="40">
    <source>
        <dbReference type="ARBA" id="ARBA00048989"/>
    </source>
</evidence>
<evidence type="ECO:0000256" key="8">
    <source>
        <dbReference type="ARBA" id="ARBA00022481"/>
    </source>
</evidence>
<comment type="cofactor">
    <cofactor evidence="1">
        <name>FAD</name>
        <dbReference type="ChEBI" id="CHEBI:57692"/>
    </cofactor>
</comment>
<keyword evidence="9" id="KW-0597">Phosphoprotein</keyword>
<comment type="function">
    <text evidence="30">Broad spectrum monooxygenase that catalyzes the oxygenation of a wide variety of nitrogen- and sulfur-containing compounds including xenobiotics. Catalyzes the S-oxygenation of hypotaurine to produce taurine, an organic osmolyte involved in cell volume regulation as well as a variety of cytoprotective and developmental processes. In vitro, catalyzes the N-oxygenation of trimethylamine (TMA) to produce trimethylamine N-oxide (TMAO) and could therefore participate to the detoxification of this compound that is generated by the action of gut microbiota from dietary precursors such as choline, choline containing compounds, betaine or L-carnitine.</text>
</comment>
<evidence type="ECO:0000256" key="13">
    <source>
        <dbReference type="ARBA" id="ARBA00022827"/>
    </source>
</evidence>
<dbReference type="EC" id="1.6.3.1" evidence="5"/>
<keyword evidence="19" id="KW-0443">Lipid metabolism</keyword>
<evidence type="ECO:0000256" key="9">
    <source>
        <dbReference type="ARBA" id="ARBA00022553"/>
    </source>
</evidence>
<dbReference type="GO" id="GO:0050661">
    <property type="term" value="F:NADP binding"/>
    <property type="evidence" value="ECO:0007669"/>
    <property type="project" value="InterPro"/>
</dbReference>
<evidence type="ECO:0000256" key="21">
    <source>
        <dbReference type="ARBA" id="ARBA00029725"/>
    </source>
</evidence>
<evidence type="ECO:0000256" key="19">
    <source>
        <dbReference type="ARBA" id="ARBA00023098"/>
    </source>
</evidence>
<evidence type="ECO:0000256" key="14">
    <source>
        <dbReference type="ARBA" id="ARBA00022848"/>
    </source>
</evidence>
<keyword evidence="11 44" id="KW-0812">Transmembrane</keyword>
<evidence type="ECO:0000256" key="27">
    <source>
        <dbReference type="ARBA" id="ARBA00034554"/>
    </source>
</evidence>
<feature type="transmembrane region" description="Helical" evidence="44">
    <location>
        <begin position="514"/>
        <end position="534"/>
    </location>
</feature>
<evidence type="ECO:0000256" key="39">
    <source>
        <dbReference type="ARBA" id="ARBA00048459"/>
    </source>
</evidence>
<keyword evidence="17" id="KW-0560">Oxidoreductase</keyword>